<comment type="caution">
    <text evidence="3">The sequence shown here is derived from an EMBL/GenBank/DDBJ whole genome shotgun (WGS) entry which is preliminary data.</text>
</comment>
<dbReference type="Proteomes" id="UP000886885">
    <property type="component" value="Chromosome 6A"/>
</dbReference>
<protein>
    <recommendedName>
        <fullName evidence="2">HTH three-helical bundle domain-containing protein</fullName>
    </recommendedName>
</protein>
<keyword evidence="4" id="KW-1185">Reference proteome</keyword>
<dbReference type="AlphaFoldDB" id="A0A8X8CYR7"/>
<proteinExistence type="predicted"/>
<name>A0A8X8CYR7_POPTO</name>
<accession>A0A8X8CYR7</accession>
<feature type="compositionally biased region" description="Basic and acidic residues" evidence="1">
    <location>
        <begin position="34"/>
        <end position="50"/>
    </location>
</feature>
<feature type="compositionally biased region" description="Low complexity" evidence="1">
    <location>
        <begin position="54"/>
        <end position="67"/>
    </location>
</feature>
<feature type="region of interest" description="Disordered" evidence="1">
    <location>
        <begin position="279"/>
        <end position="313"/>
    </location>
</feature>
<feature type="region of interest" description="Disordered" evidence="1">
    <location>
        <begin position="23"/>
        <end position="67"/>
    </location>
</feature>
<dbReference type="InterPro" id="IPR057523">
    <property type="entry name" value="HTH_74"/>
</dbReference>
<sequence>MHPFPSPVECTVASALLLLSNTTPLSPPSNLGVDGKKAVKEPSDRKRSSEEESLSPVTSGSKSSVSSLTSDVSSFKEILAHKLRIVAFVSRCHEMKPEVARRKRSKVNWISGHQRTVAVAPPEKAVEASTESGSCLSSTSSAACARNHHMKRKGLMMKPVRNDEEPKRIRSRSGSGSRYLSRLAEAILKLLSSGCFAEMRIRQVLGDSPSTSKALRMLLRQDEVKRSGRGGRHDPYIYKVIFLGFIRTATKGNFDTGVRIAGRFYSHCPQTARLYYHPPSNSDDLHHLHHQRHGHNGGSESQAPAQGSSRGASCGVKAAKGLDTIDIVFYSVM</sequence>
<gene>
    <name evidence="3" type="ORF">POTOM_022625</name>
</gene>
<evidence type="ECO:0000313" key="3">
    <source>
        <dbReference type="EMBL" id="KAG6771277.1"/>
    </source>
</evidence>
<evidence type="ECO:0000259" key="2">
    <source>
        <dbReference type="Pfam" id="PF25370"/>
    </source>
</evidence>
<evidence type="ECO:0000256" key="1">
    <source>
        <dbReference type="SAM" id="MobiDB-lite"/>
    </source>
</evidence>
<feature type="domain" description="HTH three-helical bundle" evidence="2">
    <location>
        <begin position="177"/>
        <end position="217"/>
    </location>
</feature>
<dbReference type="Pfam" id="PF25370">
    <property type="entry name" value="HTH_74"/>
    <property type="match status" value="1"/>
</dbReference>
<dbReference type="PANTHER" id="PTHR34799">
    <property type="entry name" value="OS07G0656300 PROTEIN"/>
    <property type="match status" value="1"/>
</dbReference>
<evidence type="ECO:0000313" key="4">
    <source>
        <dbReference type="Proteomes" id="UP000886885"/>
    </source>
</evidence>
<feature type="compositionally biased region" description="Polar residues" evidence="1">
    <location>
        <begin position="299"/>
        <end position="311"/>
    </location>
</feature>
<dbReference type="EMBL" id="JAAWWB010000011">
    <property type="protein sequence ID" value="KAG6771277.1"/>
    <property type="molecule type" value="Genomic_DNA"/>
</dbReference>
<reference evidence="3" key="1">
    <citation type="journal article" date="2020" name="bioRxiv">
        <title>Hybrid origin of Populus tomentosa Carr. identified through genome sequencing and phylogenomic analysis.</title>
        <authorList>
            <person name="An X."/>
            <person name="Gao K."/>
            <person name="Chen Z."/>
            <person name="Li J."/>
            <person name="Yang X."/>
            <person name="Yang X."/>
            <person name="Zhou J."/>
            <person name="Guo T."/>
            <person name="Zhao T."/>
            <person name="Huang S."/>
            <person name="Miao D."/>
            <person name="Khan W.U."/>
            <person name="Rao P."/>
            <person name="Ye M."/>
            <person name="Lei B."/>
            <person name="Liao W."/>
            <person name="Wang J."/>
            <person name="Ji L."/>
            <person name="Li Y."/>
            <person name="Guo B."/>
            <person name="Mustafa N.S."/>
            <person name="Li S."/>
            <person name="Yun Q."/>
            <person name="Keller S.R."/>
            <person name="Mao J."/>
            <person name="Zhang R."/>
            <person name="Strauss S.H."/>
        </authorList>
    </citation>
    <scope>NUCLEOTIDE SEQUENCE</scope>
    <source>
        <strain evidence="3">GM15</strain>
        <tissue evidence="3">Leaf</tissue>
    </source>
</reference>
<dbReference type="PANTHER" id="PTHR34799:SF2">
    <property type="entry name" value="OS07G0656300 PROTEIN"/>
    <property type="match status" value="1"/>
</dbReference>
<organism evidence="3 4">
    <name type="scientific">Populus tomentosa</name>
    <name type="common">Chinese white poplar</name>
    <dbReference type="NCBI Taxonomy" id="118781"/>
    <lineage>
        <taxon>Eukaryota</taxon>
        <taxon>Viridiplantae</taxon>
        <taxon>Streptophyta</taxon>
        <taxon>Embryophyta</taxon>
        <taxon>Tracheophyta</taxon>
        <taxon>Spermatophyta</taxon>
        <taxon>Magnoliopsida</taxon>
        <taxon>eudicotyledons</taxon>
        <taxon>Gunneridae</taxon>
        <taxon>Pentapetalae</taxon>
        <taxon>rosids</taxon>
        <taxon>fabids</taxon>
        <taxon>Malpighiales</taxon>
        <taxon>Salicaceae</taxon>
        <taxon>Saliceae</taxon>
        <taxon>Populus</taxon>
    </lineage>
</organism>
<dbReference type="OrthoDB" id="515857at2759"/>